<dbReference type="SUPFAM" id="SSF53383">
    <property type="entry name" value="PLP-dependent transferases"/>
    <property type="match status" value="1"/>
</dbReference>
<dbReference type="GO" id="GO:0008483">
    <property type="term" value="F:transaminase activity"/>
    <property type="evidence" value="ECO:0007669"/>
    <property type="project" value="UniProtKB-KW"/>
</dbReference>
<dbReference type="InterPro" id="IPR015424">
    <property type="entry name" value="PyrdxlP-dep_Trfase"/>
</dbReference>
<dbReference type="Proteomes" id="UP000189055">
    <property type="component" value="Chromosome"/>
</dbReference>
<evidence type="ECO:0000256" key="3">
    <source>
        <dbReference type="ARBA" id="ARBA00011738"/>
    </source>
</evidence>
<keyword evidence="4" id="KW-0032">Aminotransferase</keyword>
<proteinExistence type="inferred from homology"/>
<dbReference type="InterPro" id="IPR050859">
    <property type="entry name" value="Class-I_PLP-dep_aminotransf"/>
</dbReference>
<dbReference type="EMBL" id="CP014687">
    <property type="protein sequence ID" value="AQT04274.1"/>
    <property type="molecule type" value="Genomic_DNA"/>
</dbReference>
<comment type="similarity">
    <text evidence="2">Belongs to the class-I pyridoxal-phosphate-dependent aminotransferase family.</text>
</comment>
<evidence type="ECO:0000259" key="7">
    <source>
        <dbReference type="Pfam" id="PF00155"/>
    </source>
</evidence>
<dbReference type="GO" id="GO:1901605">
    <property type="term" value="P:alpha-amino acid metabolic process"/>
    <property type="evidence" value="ECO:0007669"/>
    <property type="project" value="TreeGrafter"/>
</dbReference>
<sequence length="417" mass="46030">MEENLEKYYSDSVWASRYAARAEGMHASEIRELLKLLDQPDIISFAGGIPDPDLFPKADFADAFSDLLNNSETAAQALQYSVSEGYLPLRVWIAEFMGTRGVACTADNILITSGSQQALDFLGKLFLSPGDTAFVSAPTYLGALQAFNAYQPRYDTLPACGSNQNAEHLRDMTCKAESRPALAYCVPDFANPTGITLSCTEREKLLTVVQSLDIPLIEDAAYEALRFEGTPEPSCLALEIAQCGTIEKARTLYCGTFSKTLAPALRIGWCCGARSVIDKLVLVKQAADLHTATLNQMALHQVLMRDYTGQLERLRRTYQKRRDTMLDALKRFMPDGVTWTRPEGGMFIWLTLPSYLDAAACLGRAIAEKRVAFVPGSAFYSDGSGQNTLRLSFSLQTDRKIEDGIQRLASLVREMMA</sequence>
<dbReference type="Gene3D" id="3.90.1150.10">
    <property type="entry name" value="Aspartate Aminotransferase, domain 1"/>
    <property type="match status" value="1"/>
</dbReference>
<keyword evidence="6" id="KW-0663">Pyridoxal phosphate</keyword>
<dbReference type="InterPro" id="IPR015421">
    <property type="entry name" value="PyrdxlP-dep_Trfase_major"/>
</dbReference>
<dbReference type="AlphaFoldDB" id="A0A1U9LCV7"/>
<evidence type="ECO:0000256" key="5">
    <source>
        <dbReference type="ARBA" id="ARBA00022679"/>
    </source>
</evidence>
<dbReference type="PANTHER" id="PTHR42790">
    <property type="entry name" value="AMINOTRANSFERASE"/>
    <property type="match status" value="1"/>
</dbReference>
<keyword evidence="5" id="KW-0808">Transferase</keyword>
<name>A0A1U9LCV7_9PROT</name>
<dbReference type="Gene3D" id="3.40.640.10">
    <property type="entry name" value="Type I PLP-dependent aspartate aminotransferase-like (Major domain)"/>
    <property type="match status" value="1"/>
</dbReference>
<gene>
    <name evidence="8" type="ORF">A0U91_03855</name>
</gene>
<dbReference type="InterPro" id="IPR004839">
    <property type="entry name" value="Aminotransferase_I/II_large"/>
</dbReference>
<accession>A0A1U9LCV7</accession>
<reference evidence="8 9" key="1">
    <citation type="submission" date="2016-03" db="EMBL/GenBank/DDBJ databases">
        <title>Acetic acid bacteria sequencing.</title>
        <authorList>
            <person name="Brandt J."/>
            <person name="Jakob F."/>
            <person name="Vogel R.F."/>
        </authorList>
    </citation>
    <scope>NUCLEOTIDE SEQUENCE [LARGE SCALE GENOMIC DNA]</scope>
    <source>
        <strain evidence="8 9">TMW2.1084</strain>
    </source>
</reference>
<evidence type="ECO:0000313" key="8">
    <source>
        <dbReference type="EMBL" id="AQT04274.1"/>
    </source>
</evidence>
<protein>
    <submittedName>
        <fullName evidence="8">GntR family transcriptional regulator</fullName>
    </submittedName>
</protein>
<comment type="cofactor">
    <cofactor evidence="1">
        <name>pyridoxal 5'-phosphate</name>
        <dbReference type="ChEBI" id="CHEBI:597326"/>
    </cofactor>
</comment>
<evidence type="ECO:0000256" key="4">
    <source>
        <dbReference type="ARBA" id="ARBA00022576"/>
    </source>
</evidence>
<dbReference type="KEGG" id="aper:A0U91_03855"/>
<dbReference type="FunFam" id="3.40.640.10:FF:000053">
    <property type="entry name" value="Aminotransferase, class I"/>
    <property type="match status" value="1"/>
</dbReference>
<feature type="domain" description="Aminotransferase class I/classII large" evidence="7">
    <location>
        <begin position="72"/>
        <end position="408"/>
    </location>
</feature>
<evidence type="ECO:0000256" key="2">
    <source>
        <dbReference type="ARBA" id="ARBA00007441"/>
    </source>
</evidence>
<dbReference type="Pfam" id="PF00155">
    <property type="entry name" value="Aminotran_1_2"/>
    <property type="match status" value="1"/>
</dbReference>
<organism evidence="8 9">
    <name type="scientific">Acetobacter persici</name>
    <dbReference type="NCBI Taxonomy" id="1076596"/>
    <lineage>
        <taxon>Bacteria</taxon>
        <taxon>Pseudomonadati</taxon>
        <taxon>Pseudomonadota</taxon>
        <taxon>Alphaproteobacteria</taxon>
        <taxon>Acetobacterales</taxon>
        <taxon>Acetobacteraceae</taxon>
        <taxon>Acetobacter</taxon>
    </lineage>
</organism>
<dbReference type="GO" id="GO:0030170">
    <property type="term" value="F:pyridoxal phosphate binding"/>
    <property type="evidence" value="ECO:0007669"/>
    <property type="project" value="InterPro"/>
</dbReference>
<dbReference type="InterPro" id="IPR015422">
    <property type="entry name" value="PyrdxlP-dep_Trfase_small"/>
</dbReference>
<evidence type="ECO:0000313" key="9">
    <source>
        <dbReference type="Proteomes" id="UP000189055"/>
    </source>
</evidence>
<comment type="subunit">
    <text evidence="3">Homodimer.</text>
</comment>
<dbReference type="CDD" id="cd00609">
    <property type="entry name" value="AAT_like"/>
    <property type="match status" value="1"/>
</dbReference>
<evidence type="ECO:0000256" key="6">
    <source>
        <dbReference type="ARBA" id="ARBA00022898"/>
    </source>
</evidence>
<dbReference type="PANTHER" id="PTHR42790:SF19">
    <property type="entry name" value="KYNURENINE_ALPHA-AMINOADIPATE AMINOTRANSFERASE, MITOCHONDRIAL"/>
    <property type="match status" value="1"/>
</dbReference>
<evidence type="ECO:0000256" key="1">
    <source>
        <dbReference type="ARBA" id="ARBA00001933"/>
    </source>
</evidence>